<reference evidence="1 2" key="1">
    <citation type="submission" date="2020-07" db="EMBL/GenBank/DDBJ databases">
        <title>Luteimonas sp. SJ-92.</title>
        <authorList>
            <person name="Huang X.-X."/>
            <person name="Xu L."/>
            <person name="Sun J.-Q."/>
        </authorList>
    </citation>
    <scope>NUCLEOTIDE SEQUENCE [LARGE SCALE GENOMIC DNA]</scope>
    <source>
        <strain evidence="1 2">SJ-92</strain>
    </source>
</reference>
<sequence length="298" mass="31255">MSGGRLLLALAAALVLGFAAGAWYGQRAGPGGEAAMEAPAPDPTVHKPGTDRGVTSGVAPAAAGAGIGAQRARALRDPAFLQQLLQRYATAAEEDERGALLALLREVGNDDVLRSALALADSGDAEARRRGLALLDAFPLDRPEVRDTVAQGLQAERDPAVLQRYVELAAPAVMPVEDAAPLVRGLEALTAHPDPEIRGRSVVQFAQWSEPAAAEEALGRALIDDAPEVRRAAVGGIVATRVRSERLKDGLLWLASDAQAPAEDRAAAVFALQWFALDRDEYALYRQAAQSAAADDGH</sequence>
<protein>
    <recommendedName>
        <fullName evidence="3">HEAT repeat domain-containing protein</fullName>
    </recommendedName>
</protein>
<keyword evidence="2" id="KW-1185">Reference proteome</keyword>
<dbReference type="SUPFAM" id="SSF48371">
    <property type="entry name" value="ARM repeat"/>
    <property type="match status" value="1"/>
</dbReference>
<dbReference type="AlphaFoldDB" id="A0A853J8C1"/>
<dbReference type="Proteomes" id="UP000578091">
    <property type="component" value="Unassembled WGS sequence"/>
</dbReference>
<dbReference type="Gene3D" id="1.25.10.10">
    <property type="entry name" value="Leucine-rich Repeat Variant"/>
    <property type="match status" value="1"/>
</dbReference>
<comment type="caution">
    <text evidence="1">The sequence shown here is derived from an EMBL/GenBank/DDBJ whole genome shotgun (WGS) entry which is preliminary data.</text>
</comment>
<dbReference type="EMBL" id="JACCKA010000024">
    <property type="protein sequence ID" value="NZA25381.1"/>
    <property type="molecule type" value="Genomic_DNA"/>
</dbReference>
<evidence type="ECO:0008006" key="3">
    <source>
        <dbReference type="Google" id="ProtNLM"/>
    </source>
</evidence>
<dbReference type="InterPro" id="IPR016024">
    <property type="entry name" value="ARM-type_fold"/>
</dbReference>
<proteinExistence type="predicted"/>
<dbReference type="InterPro" id="IPR011989">
    <property type="entry name" value="ARM-like"/>
</dbReference>
<evidence type="ECO:0000313" key="2">
    <source>
        <dbReference type="Proteomes" id="UP000578091"/>
    </source>
</evidence>
<dbReference type="RefSeq" id="WP_180677182.1">
    <property type="nucleotide sequence ID" value="NZ_JACCKA010000024.1"/>
</dbReference>
<evidence type="ECO:0000313" key="1">
    <source>
        <dbReference type="EMBL" id="NZA25381.1"/>
    </source>
</evidence>
<gene>
    <name evidence="1" type="ORF">H0E84_03215</name>
</gene>
<accession>A0A853J8C1</accession>
<organism evidence="1 2">
    <name type="scientific">Luteimonas salinisoli</name>
    <dbReference type="NCBI Taxonomy" id="2752307"/>
    <lineage>
        <taxon>Bacteria</taxon>
        <taxon>Pseudomonadati</taxon>
        <taxon>Pseudomonadota</taxon>
        <taxon>Gammaproteobacteria</taxon>
        <taxon>Lysobacterales</taxon>
        <taxon>Lysobacteraceae</taxon>
        <taxon>Luteimonas</taxon>
    </lineage>
</organism>
<name>A0A853J8C1_9GAMM</name>